<dbReference type="RefSeq" id="WP_222227421.1">
    <property type="nucleotide sequence ID" value="NZ_CP081847.1"/>
</dbReference>
<keyword evidence="1 4" id="KW-0378">Hydrolase</keyword>
<reference evidence="4" key="1">
    <citation type="submission" date="2023-03" db="EMBL/GenBank/DDBJ databases">
        <authorList>
            <person name="Shen W."/>
            <person name="Cai J."/>
        </authorList>
    </citation>
    <scope>NUCLEOTIDE SEQUENCE</scope>
    <source>
        <strain evidence="4">Y15</strain>
    </source>
</reference>
<dbReference type="Pfam" id="PF01156">
    <property type="entry name" value="IU_nuc_hydro"/>
    <property type="match status" value="1"/>
</dbReference>
<protein>
    <submittedName>
        <fullName evidence="4">Nucleoside hydrolase</fullName>
    </submittedName>
</protein>
<feature type="domain" description="Inosine/uridine-preferring nucleoside hydrolase" evidence="3">
    <location>
        <begin position="4"/>
        <end position="296"/>
    </location>
</feature>
<proteinExistence type="predicted"/>
<dbReference type="InterPro" id="IPR001910">
    <property type="entry name" value="Inosine/uridine_hydrolase_dom"/>
</dbReference>
<organism evidence="4 5">
    <name type="scientific">Enterococcus raffinosus</name>
    <dbReference type="NCBI Taxonomy" id="71452"/>
    <lineage>
        <taxon>Bacteria</taxon>
        <taxon>Bacillati</taxon>
        <taxon>Bacillota</taxon>
        <taxon>Bacilli</taxon>
        <taxon>Lactobacillales</taxon>
        <taxon>Enterococcaceae</taxon>
        <taxon>Enterococcus</taxon>
    </lineage>
</organism>
<dbReference type="GO" id="GO:0006152">
    <property type="term" value="P:purine nucleoside catabolic process"/>
    <property type="evidence" value="ECO:0007669"/>
    <property type="project" value="TreeGrafter"/>
</dbReference>
<dbReference type="GO" id="GO:0008477">
    <property type="term" value="F:purine nucleosidase activity"/>
    <property type="evidence" value="ECO:0007669"/>
    <property type="project" value="TreeGrafter"/>
</dbReference>
<dbReference type="Proteomes" id="UP001254770">
    <property type="component" value="Unassembled WGS sequence"/>
</dbReference>
<dbReference type="SUPFAM" id="SSF53590">
    <property type="entry name" value="Nucleoside hydrolase"/>
    <property type="match status" value="1"/>
</dbReference>
<evidence type="ECO:0000256" key="1">
    <source>
        <dbReference type="ARBA" id="ARBA00022801"/>
    </source>
</evidence>
<sequence>MKNLLIDCDPGHDDALAIMTALANPEAFNVLGITTIGGNQTLKKVTKNAKNILHFLEVEIPLASGQAGPLVKPLQTAPEAHGASGMDGPYFDGADYPLCTTNGVRFLAEKILASEEPVTLVALGPLTNIALLIKNYPEVLPQIEEISLMGGGINHGNQTPLAEFNIYVDPDAAEIVFQSGIPIIMSGLDVTEKAEITVDEIAQLKNQGKVSHLAYELLSFYNQSGRQFGFVNSPIHDLCAVVYLLKPEIFAGNYADIHVITDDSPARGLTYGDFRKMAPDVKNTFVLQEVNRKKFVDVLTEALTRLDQRVGAKYLVDENRKR</sequence>
<dbReference type="PANTHER" id="PTHR12304">
    <property type="entry name" value="INOSINE-URIDINE PREFERRING NUCLEOSIDE HYDROLASE"/>
    <property type="match status" value="1"/>
</dbReference>
<dbReference type="EMBL" id="JARPXL010000008">
    <property type="protein sequence ID" value="MDT2544569.1"/>
    <property type="molecule type" value="Genomic_DNA"/>
</dbReference>
<dbReference type="GO" id="GO:0005829">
    <property type="term" value="C:cytosol"/>
    <property type="evidence" value="ECO:0007669"/>
    <property type="project" value="TreeGrafter"/>
</dbReference>
<dbReference type="InterPro" id="IPR036452">
    <property type="entry name" value="Ribo_hydro-like"/>
</dbReference>
<accession>A0AAW8T836</accession>
<dbReference type="AlphaFoldDB" id="A0AAW8T836"/>
<comment type="caution">
    <text evidence="4">The sequence shown here is derived from an EMBL/GenBank/DDBJ whole genome shotgun (WGS) entry which is preliminary data.</text>
</comment>
<keyword evidence="2" id="KW-0326">Glycosidase</keyword>
<evidence type="ECO:0000256" key="2">
    <source>
        <dbReference type="ARBA" id="ARBA00023295"/>
    </source>
</evidence>
<dbReference type="CDD" id="cd02651">
    <property type="entry name" value="nuc_hydro_IU_UC_XIUA"/>
    <property type="match status" value="1"/>
</dbReference>
<dbReference type="InterPro" id="IPR023186">
    <property type="entry name" value="IUNH"/>
</dbReference>
<evidence type="ECO:0000313" key="5">
    <source>
        <dbReference type="Proteomes" id="UP001254770"/>
    </source>
</evidence>
<evidence type="ECO:0000259" key="3">
    <source>
        <dbReference type="Pfam" id="PF01156"/>
    </source>
</evidence>
<evidence type="ECO:0000313" key="4">
    <source>
        <dbReference type="EMBL" id="MDT2544569.1"/>
    </source>
</evidence>
<dbReference type="Gene3D" id="3.90.245.10">
    <property type="entry name" value="Ribonucleoside hydrolase-like"/>
    <property type="match status" value="1"/>
</dbReference>
<dbReference type="PANTHER" id="PTHR12304:SF4">
    <property type="entry name" value="URIDINE NUCLEOSIDASE"/>
    <property type="match status" value="1"/>
</dbReference>
<gene>
    <name evidence="4" type="ORF">P7D69_09490</name>
</gene>
<name>A0AAW8T836_9ENTE</name>